<dbReference type="AlphaFoldDB" id="A0AAV8XME9"/>
<gene>
    <name evidence="2" type="ORF">NQ318_012336</name>
</gene>
<dbReference type="Proteomes" id="UP001162162">
    <property type="component" value="Unassembled WGS sequence"/>
</dbReference>
<organism evidence="2 3">
    <name type="scientific">Aromia moschata</name>
    <dbReference type="NCBI Taxonomy" id="1265417"/>
    <lineage>
        <taxon>Eukaryota</taxon>
        <taxon>Metazoa</taxon>
        <taxon>Ecdysozoa</taxon>
        <taxon>Arthropoda</taxon>
        <taxon>Hexapoda</taxon>
        <taxon>Insecta</taxon>
        <taxon>Pterygota</taxon>
        <taxon>Neoptera</taxon>
        <taxon>Endopterygota</taxon>
        <taxon>Coleoptera</taxon>
        <taxon>Polyphaga</taxon>
        <taxon>Cucujiformia</taxon>
        <taxon>Chrysomeloidea</taxon>
        <taxon>Cerambycidae</taxon>
        <taxon>Cerambycinae</taxon>
        <taxon>Callichromatini</taxon>
        <taxon>Aromia</taxon>
    </lineage>
</organism>
<keyword evidence="3" id="KW-1185">Reference proteome</keyword>
<accession>A0AAV8XME9</accession>
<feature type="chain" id="PRO_5043854990" evidence="1">
    <location>
        <begin position="17"/>
        <end position="113"/>
    </location>
</feature>
<reference evidence="2" key="1">
    <citation type="journal article" date="2023" name="Insect Mol. Biol.">
        <title>Genome sequencing provides insights into the evolution of gene families encoding plant cell wall-degrading enzymes in longhorned beetles.</title>
        <authorList>
            <person name="Shin N.R."/>
            <person name="Okamura Y."/>
            <person name="Kirsch R."/>
            <person name="Pauchet Y."/>
        </authorList>
    </citation>
    <scope>NUCLEOTIDE SEQUENCE</scope>
    <source>
        <strain evidence="2">AMC_N1</strain>
    </source>
</reference>
<protein>
    <submittedName>
        <fullName evidence="2">Uncharacterized protein</fullName>
    </submittedName>
</protein>
<comment type="caution">
    <text evidence="2">The sequence shown here is derived from an EMBL/GenBank/DDBJ whole genome shotgun (WGS) entry which is preliminary data.</text>
</comment>
<name>A0AAV8XME9_9CUCU</name>
<evidence type="ECO:0000313" key="3">
    <source>
        <dbReference type="Proteomes" id="UP001162162"/>
    </source>
</evidence>
<evidence type="ECO:0000313" key="2">
    <source>
        <dbReference type="EMBL" id="KAJ8939613.1"/>
    </source>
</evidence>
<feature type="signal peptide" evidence="1">
    <location>
        <begin position="1"/>
        <end position="16"/>
    </location>
</feature>
<keyword evidence="1" id="KW-0732">Signal</keyword>
<dbReference type="EMBL" id="JAPWTK010000480">
    <property type="protein sequence ID" value="KAJ8939613.1"/>
    <property type="molecule type" value="Genomic_DNA"/>
</dbReference>
<proteinExistence type="predicted"/>
<evidence type="ECO:0000256" key="1">
    <source>
        <dbReference type="SAM" id="SignalP"/>
    </source>
</evidence>
<dbReference type="Pfam" id="PF25801">
    <property type="entry name" value="HEAT_GCN1_C_2"/>
    <property type="match status" value="1"/>
</dbReference>
<sequence length="113" mass="12987">MAVDLLKLLLPTLVNGTKEKNVYVKANSEIALIAVLRLKDGDAMFQFPAPNIFWADFKRPGGSIEYKIRHPDEFQIFPVRFNRKCSIVPMEQLPRLYQGKLKIKRKSLNTSNP</sequence>